<feature type="region of interest" description="Disordered" evidence="1">
    <location>
        <begin position="84"/>
        <end position="114"/>
    </location>
</feature>
<dbReference type="AlphaFoldDB" id="A8DJY8"/>
<evidence type="ECO:0000313" key="2">
    <source>
        <dbReference type="EMBL" id="ABV27194.1"/>
    </source>
</evidence>
<proteinExistence type="predicted"/>
<reference evidence="2" key="1">
    <citation type="journal article" date="2007" name="Science">
        <title>Candidatus Chloracidobacterium thermophilum: an aerobic phototrophic Acidobacterium.</title>
        <authorList>
            <person name="Bryant D.A."/>
            <person name="Costas A.M."/>
            <person name="Maresca J.A."/>
            <person name="Chew A.G."/>
            <person name="Klatt C.G."/>
            <person name="Bateson M.M."/>
            <person name="Tallon L.J."/>
            <person name="Hostetler J."/>
            <person name="Nelson W.C."/>
            <person name="Heidelberg J.F."/>
            <person name="Ward D.M."/>
        </authorList>
    </citation>
    <scope>NUCLEOTIDE SEQUENCE</scope>
</reference>
<sequence>MENHDLPTVLLHQPLDKLKAEPGKAVGNHNPELIAAQAAFQYGSTPLALEVEAAGNVSDDGALRLFALAVGDLSLQVIRWLGKTDSGTEDGFLPGGAAPGKRPRQISAGRSLCG</sequence>
<name>A8DJY8_9BACT</name>
<dbReference type="EMBL" id="EF531339">
    <property type="protein sequence ID" value="ABV27194.1"/>
    <property type="molecule type" value="Genomic_DNA"/>
</dbReference>
<evidence type="ECO:0000256" key="1">
    <source>
        <dbReference type="SAM" id="MobiDB-lite"/>
    </source>
</evidence>
<gene>
    <name evidence="2" type="ORF">YS_M60-F11.231</name>
</gene>
<organism evidence="2">
    <name type="scientific">Chloracidobacterium thermophilum</name>
    <dbReference type="NCBI Taxonomy" id="458033"/>
    <lineage>
        <taxon>Bacteria</taxon>
        <taxon>Pseudomonadati</taxon>
        <taxon>Acidobacteriota</taxon>
        <taxon>Terriglobia</taxon>
        <taxon>Terriglobales</taxon>
        <taxon>Acidobacteriaceae</taxon>
        <taxon>Chloracidobacterium</taxon>
    </lineage>
</organism>
<protein>
    <submittedName>
        <fullName evidence="2">Uncharacterized protein</fullName>
    </submittedName>
</protein>
<accession>A8DJY8</accession>